<evidence type="ECO:0000256" key="2">
    <source>
        <dbReference type="ARBA" id="ARBA00022679"/>
    </source>
</evidence>
<dbReference type="PANTHER" id="PTHR43317:SF1">
    <property type="entry name" value="THERMOSPERMINE SYNTHASE ACAULIS5"/>
    <property type="match status" value="1"/>
</dbReference>
<gene>
    <name evidence="6" type="ORF">EOS_40170</name>
</gene>
<dbReference type="OrthoDB" id="117774at2"/>
<dbReference type="CDD" id="cd02440">
    <property type="entry name" value="AdoMet_MTases"/>
    <property type="match status" value="1"/>
</dbReference>
<dbReference type="PANTHER" id="PTHR43317">
    <property type="entry name" value="THERMOSPERMINE SYNTHASE ACAULIS5"/>
    <property type="match status" value="1"/>
</dbReference>
<comment type="caution">
    <text evidence="6">The sequence shown here is derived from an EMBL/GenBank/DDBJ whole genome shotgun (WGS) entry which is preliminary data.</text>
</comment>
<dbReference type="AlphaFoldDB" id="A0A0J1CJL1"/>
<evidence type="ECO:0000256" key="4">
    <source>
        <dbReference type="PROSITE-ProRule" id="PRU00354"/>
    </source>
</evidence>
<evidence type="ECO:0000259" key="5">
    <source>
        <dbReference type="PROSITE" id="PS51006"/>
    </source>
</evidence>
<comment type="similarity">
    <text evidence="1">Belongs to the spermidine/spermine synthase family.</text>
</comment>
<dbReference type="Proteomes" id="UP000035963">
    <property type="component" value="Unassembled WGS sequence"/>
</dbReference>
<feature type="domain" description="PABS" evidence="5">
    <location>
        <begin position="1"/>
        <end position="225"/>
    </location>
</feature>
<dbReference type="GO" id="GO:0016740">
    <property type="term" value="F:transferase activity"/>
    <property type="evidence" value="ECO:0007669"/>
    <property type="project" value="UniProtKB-UniRule"/>
</dbReference>
<organism evidence="6 7">
    <name type="scientific">Caballeronia mineralivorans PML1(12)</name>
    <dbReference type="NCBI Taxonomy" id="908627"/>
    <lineage>
        <taxon>Bacteria</taxon>
        <taxon>Pseudomonadati</taxon>
        <taxon>Pseudomonadota</taxon>
        <taxon>Betaproteobacteria</taxon>
        <taxon>Burkholderiales</taxon>
        <taxon>Burkholderiaceae</taxon>
        <taxon>Caballeronia</taxon>
    </lineage>
</organism>
<evidence type="ECO:0000256" key="3">
    <source>
        <dbReference type="ARBA" id="ARBA00023115"/>
    </source>
</evidence>
<evidence type="ECO:0000313" key="7">
    <source>
        <dbReference type="Proteomes" id="UP000035963"/>
    </source>
</evidence>
<evidence type="ECO:0000256" key="1">
    <source>
        <dbReference type="ARBA" id="ARBA00007867"/>
    </source>
</evidence>
<name>A0A0J1CJL1_9BURK</name>
<dbReference type="PATRIC" id="fig|908627.4.peg.9008"/>
<reference evidence="6 7" key="1">
    <citation type="journal article" date="2015" name="Genome Announc.">
        <title>Draft Genome Sequence of Burkholderia sp. Strain PML1(12), an Ectomycorrhizosphere-Inhabiting Bacterium with Effective Mineral-Weathering Ability.</title>
        <authorList>
            <person name="Uroz S."/>
            <person name="Oger P."/>
        </authorList>
    </citation>
    <scope>NUCLEOTIDE SEQUENCE [LARGE SCALE GENOMIC DNA]</scope>
    <source>
        <strain evidence="7">PML1(12)</strain>
    </source>
</reference>
<feature type="active site" description="Proton acceptor" evidence="4">
    <location>
        <position position="137"/>
    </location>
</feature>
<accession>A0A0J1CJL1</accession>
<sequence>MPKKRKRILNKPLVIQNEQIVSLYFDARGVQSTMLLHDPYALALGYTRTMMGFLLFRPSPRRISMIGLGGGSLAKYCYRHLPDTTITAVEINPQVIALRDQFHVPRDDERFTVICADGAKYVTVLVPDQRPDVLLVDGYDADGLPAELGSRTFYEACRRRLSDDGMLVANLVTDEPDFHRYLRSLREVFANAVTLAPSEGSQHNVTVFAWKGDTDGLPSLAVMLDRARGLAAGHAVNLHATATRIEYGKRFNWNRYGQTC</sequence>
<protein>
    <submittedName>
        <fullName evidence="6">Spermidine synthase</fullName>
    </submittedName>
</protein>
<dbReference type="InterPro" id="IPR029063">
    <property type="entry name" value="SAM-dependent_MTases_sf"/>
</dbReference>
<dbReference type="PROSITE" id="PS51006">
    <property type="entry name" value="PABS_2"/>
    <property type="match status" value="1"/>
</dbReference>
<dbReference type="NCBIfam" id="NF037959">
    <property type="entry name" value="MFS_SpdSyn"/>
    <property type="match status" value="1"/>
</dbReference>
<keyword evidence="2 4" id="KW-0808">Transferase</keyword>
<dbReference type="Gene3D" id="3.40.50.150">
    <property type="entry name" value="Vaccinia Virus protein VP39"/>
    <property type="match status" value="1"/>
</dbReference>
<evidence type="ECO:0000313" key="6">
    <source>
        <dbReference type="EMBL" id="KLU20626.1"/>
    </source>
</evidence>
<keyword evidence="7" id="KW-1185">Reference proteome</keyword>
<dbReference type="RefSeq" id="WP_047897807.1">
    <property type="nucleotide sequence ID" value="NZ_AEJF01000246.1"/>
</dbReference>
<keyword evidence="3 4" id="KW-0620">Polyamine biosynthesis</keyword>
<dbReference type="InterPro" id="IPR030374">
    <property type="entry name" value="PABS"/>
</dbReference>
<proteinExistence type="inferred from homology"/>
<dbReference type="SUPFAM" id="SSF53335">
    <property type="entry name" value="S-adenosyl-L-methionine-dependent methyltransferases"/>
    <property type="match status" value="1"/>
</dbReference>
<dbReference type="EMBL" id="AEJF01000246">
    <property type="protein sequence ID" value="KLU20626.1"/>
    <property type="molecule type" value="Genomic_DNA"/>
</dbReference>
<dbReference type="Pfam" id="PF01564">
    <property type="entry name" value="Spermine_synth"/>
    <property type="match status" value="1"/>
</dbReference>
<dbReference type="GO" id="GO:0006596">
    <property type="term" value="P:polyamine biosynthetic process"/>
    <property type="evidence" value="ECO:0007669"/>
    <property type="project" value="UniProtKB-UniRule"/>
</dbReference>